<keyword evidence="2" id="KW-1185">Reference proteome</keyword>
<protein>
    <submittedName>
        <fullName evidence="1">Uncharacterized protein</fullName>
    </submittedName>
</protein>
<accession>A0AAV4Q2Z8</accession>
<gene>
    <name evidence="1" type="ORF">CDAR_80701</name>
</gene>
<evidence type="ECO:0000313" key="2">
    <source>
        <dbReference type="Proteomes" id="UP001054837"/>
    </source>
</evidence>
<comment type="caution">
    <text evidence="1">The sequence shown here is derived from an EMBL/GenBank/DDBJ whole genome shotgun (WGS) entry which is preliminary data.</text>
</comment>
<dbReference type="EMBL" id="BPLQ01003877">
    <property type="protein sequence ID" value="GIY04018.1"/>
    <property type="molecule type" value="Genomic_DNA"/>
</dbReference>
<proteinExistence type="predicted"/>
<organism evidence="1 2">
    <name type="scientific">Caerostris darwini</name>
    <dbReference type="NCBI Taxonomy" id="1538125"/>
    <lineage>
        <taxon>Eukaryota</taxon>
        <taxon>Metazoa</taxon>
        <taxon>Ecdysozoa</taxon>
        <taxon>Arthropoda</taxon>
        <taxon>Chelicerata</taxon>
        <taxon>Arachnida</taxon>
        <taxon>Araneae</taxon>
        <taxon>Araneomorphae</taxon>
        <taxon>Entelegynae</taxon>
        <taxon>Araneoidea</taxon>
        <taxon>Araneidae</taxon>
        <taxon>Caerostris</taxon>
    </lineage>
</organism>
<reference evidence="1 2" key="1">
    <citation type="submission" date="2021-06" db="EMBL/GenBank/DDBJ databases">
        <title>Caerostris darwini draft genome.</title>
        <authorList>
            <person name="Kono N."/>
            <person name="Arakawa K."/>
        </authorList>
    </citation>
    <scope>NUCLEOTIDE SEQUENCE [LARGE SCALE GENOMIC DNA]</scope>
</reference>
<dbReference type="AlphaFoldDB" id="A0AAV4Q2Z8"/>
<dbReference type="Proteomes" id="UP001054837">
    <property type="component" value="Unassembled WGS sequence"/>
</dbReference>
<sequence>MAIQTSSTIYKNFFCPSFMVHLIDGQVEVTTGNNHSSRNILTIPFYHLSMRLWQRVSGRLLNSLVTVPMSVKRFSLVGLYFPFRFVSMHWISHDSLRNAVTTLFLKLTRKP</sequence>
<name>A0AAV4Q2Z8_9ARAC</name>
<evidence type="ECO:0000313" key="1">
    <source>
        <dbReference type="EMBL" id="GIY04018.1"/>
    </source>
</evidence>